<dbReference type="InParanoid" id="A0A1X2HQG5"/>
<comment type="caution">
    <text evidence="8">The sequence shown here is derived from an EMBL/GenBank/DDBJ whole genome shotgun (WGS) entry which is preliminary data.</text>
</comment>
<dbReference type="PANTHER" id="PTHR21422:SF9">
    <property type="entry name" value="RAB3 GTPASE-ACTIVATING PROTEIN CATALYTIC SUBUNIT"/>
    <property type="match status" value="1"/>
</dbReference>
<dbReference type="PANTHER" id="PTHR21422">
    <property type="entry name" value="RAB3 GTPASE-ACTIVATING PROTEIN CATALYTIC SUBUNIT"/>
    <property type="match status" value="1"/>
</dbReference>
<evidence type="ECO:0000256" key="2">
    <source>
        <dbReference type="ARBA" id="ARBA00008856"/>
    </source>
</evidence>
<organism evidence="8 9">
    <name type="scientific">Syncephalastrum racemosum</name>
    <name type="common">Filamentous fungus</name>
    <dbReference type="NCBI Taxonomy" id="13706"/>
    <lineage>
        <taxon>Eukaryota</taxon>
        <taxon>Fungi</taxon>
        <taxon>Fungi incertae sedis</taxon>
        <taxon>Mucoromycota</taxon>
        <taxon>Mucoromycotina</taxon>
        <taxon>Mucoromycetes</taxon>
        <taxon>Mucorales</taxon>
        <taxon>Syncephalastraceae</taxon>
        <taxon>Syncephalastrum</taxon>
    </lineage>
</organism>
<feature type="domain" description="Rab3GAP catalytic subunit conserved" evidence="7">
    <location>
        <begin position="420"/>
        <end position="575"/>
    </location>
</feature>
<keyword evidence="4" id="KW-0343">GTPase activation</keyword>
<dbReference type="GO" id="GO:0005737">
    <property type="term" value="C:cytoplasm"/>
    <property type="evidence" value="ECO:0007669"/>
    <property type="project" value="UniProtKB-SubCell"/>
</dbReference>
<comment type="subcellular location">
    <subcellularLocation>
        <location evidence="1">Cytoplasm</location>
    </subcellularLocation>
</comment>
<evidence type="ECO:0000256" key="6">
    <source>
        <dbReference type="SAM" id="MobiDB-lite"/>
    </source>
</evidence>
<dbReference type="InterPro" id="IPR045700">
    <property type="entry name" value="Rab3GAP1"/>
</dbReference>
<dbReference type="OrthoDB" id="17346at2759"/>
<feature type="region of interest" description="Disordered" evidence="6">
    <location>
        <begin position="514"/>
        <end position="534"/>
    </location>
</feature>
<reference evidence="8 9" key="1">
    <citation type="submission" date="2016-07" db="EMBL/GenBank/DDBJ databases">
        <title>Pervasive Adenine N6-methylation of Active Genes in Fungi.</title>
        <authorList>
            <consortium name="DOE Joint Genome Institute"/>
            <person name="Mondo S.J."/>
            <person name="Dannebaum R.O."/>
            <person name="Kuo R.C."/>
            <person name="Labutti K."/>
            <person name="Haridas S."/>
            <person name="Kuo A."/>
            <person name="Salamov A."/>
            <person name="Ahrendt S.R."/>
            <person name="Lipzen A."/>
            <person name="Sullivan W."/>
            <person name="Andreopoulos W.B."/>
            <person name="Clum A."/>
            <person name="Lindquist E."/>
            <person name="Daum C."/>
            <person name="Ramamoorthy G.K."/>
            <person name="Gryganskyi A."/>
            <person name="Culley D."/>
            <person name="Magnuson J.K."/>
            <person name="James T.Y."/>
            <person name="O'Malley M.A."/>
            <person name="Stajich J.E."/>
            <person name="Spatafora J.W."/>
            <person name="Visel A."/>
            <person name="Grigoriev I.V."/>
        </authorList>
    </citation>
    <scope>NUCLEOTIDE SEQUENCE [LARGE SCALE GENOMIC DNA]</scope>
    <source>
        <strain evidence="8 9">NRRL 2496</strain>
    </source>
</reference>
<dbReference type="STRING" id="13706.A0A1X2HQG5"/>
<dbReference type="GO" id="GO:0005096">
    <property type="term" value="F:GTPase activator activity"/>
    <property type="evidence" value="ECO:0007669"/>
    <property type="project" value="UniProtKB-KW"/>
</dbReference>
<sequence length="591" mass="67425">MASLSDYADGLNETDMDALTAQHWRLGVELAPYSQQRCFLSSLLDTMLTSWIRDPANRDYLPPYDASNREEHKETNPGLMRNLFHAIGPRPPTMQPSPAPSIVPDQMEQIMQTLFTPMDATEQQHLPSPLYSPAALGYRLKHGSPVPVQSFLYLFMQQILLVSDNSKSSMVMLKMVWMEAVRRIRWHWDNHVEIPNVDVSLYGRKGLKDSSETLRQHDYESVEGIDLRYNILHQKLTMLNCCIHRRAREGERPQKGRTDYVSSLFDDIGSPSKSKMDRFNTFVERLVEGDQEDIKEDDEDQKNDETEDNGEEIKSIASSSEGDIFFDSMEDIGDESRNNRASSQRSQSDKQPQRPPQKPWSRTSSLSDVSEVAHPHSMTESFVRLNYPSSAESYPPPAKPYRAEDFVDEDAAAEVKDPEVSEGRLRPHEDLTLLETGEPLFIPVTQESGFMTEDMISQQADVFEKMGTSEDAAQSRAKMQSRHLRSDMEAFKAANPHATLEDFVRWHSPRDWVESARKEDEEGEQVRGAGGHLSARMTAPGNLWLEIWKNARRIPVCRQKPLFDARTEGEKVTQMYSHPSCLIQCARHSTS</sequence>
<keyword evidence="9" id="KW-1185">Reference proteome</keyword>
<dbReference type="AlphaFoldDB" id="A0A1X2HQG5"/>
<evidence type="ECO:0000256" key="5">
    <source>
        <dbReference type="ARBA" id="ARBA00022490"/>
    </source>
</evidence>
<evidence type="ECO:0000256" key="1">
    <source>
        <dbReference type="ARBA" id="ARBA00004496"/>
    </source>
</evidence>
<evidence type="ECO:0000256" key="4">
    <source>
        <dbReference type="ARBA" id="ARBA00022468"/>
    </source>
</evidence>
<feature type="compositionally biased region" description="Acidic residues" evidence="6">
    <location>
        <begin position="289"/>
        <end position="310"/>
    </location>
</feature>
<keyword evidence="5" id="KW-0963">Cytoplasm</keyword>
<dbReference type="InterPro" id="IPR026147">
    <property type="entry name" value="Rab3GAP1_conserved"/>
</dbReference>
<feature type="compositionally biased region" description="Basic and acidic residues" evidence="6">
    <location>
        <begin position="413"/>
        <end position="424"/>
    </location>
</feature>
<dbReference type="Pfam" id="PF13890">
    <property type="entry name" value="Rab3-GTPase_cat"/>
    <property type="match status" value="1"/>
</dbReference>
<accession>A0A1X2HQG5</accession>
<gene>
    <name evidence="8" type="ORF">BCR43DRAFT_168650</name>
</gene>
<protein>
    <recommendedName>
        <fullName evidence="3">Rab3 GTPase-activating protein catalytic subunit</fullName>
    </recommendedName>
</protein>
<evidence type="ECO:0000259" key="7">
    <source>
        <dbReference type="Pfam" id="PF13890"/>
    </source>
</evidence>
<proteinExistence type="inferred from homology"/>
<dbReference type="OMA" id="WKNARRI"/>
<evidence type="ECO:0000256" key="3">
    <source>
        <dbReference type="ARBA" id="ARBA00015817"/>
    </source>
</evidence>
<evidence type="ECO:0000313" key="8">
    <source>
        <dbReference type="EMBL" id="ORZ01136.1"/>
    </source>
</evidence>
<comment type="similarity">
    <text evidence="2">Belongs to the Rab3-GAP catalytic subunit family.</text>
</comment>
<name>A0A1X2HQG5_SYNRA</name>
<evidence type="ECO:0000313" key="9">
    <source>
        <dbReference type="Proteomes" id="UP000242180"/>
    </source>
</evidence>
<dbReference type="EMBL" id="MCGN01000002">
    <property type="protein sequence ID" value="ORZ01136.1"/>
    <property type="molecule type" value="Genomic_DNA"/>
</dbReference>
<dbReference type="Proteomes" id="UP000242180">
    <property type="component" value="Unassembled WGS sequence"/>
</dbReference>
<feature type="region of interest" description="Disordered" evidence="6">
    <location>
        <begin position="286"/>
        <end position="424"/>
    </location>
</feature>